<dbReference type="Gene3D" id="3.30.559.10">
    <property type="entry name" value="Chloramphenicol acetyltransferase-like domain"/>
    <property type="match status" value="1"/>
</dbReference>
<feature type="domain" description="Condensation" evidence="1">
    <location>
        <begin position="11"/>
        <end position="430"/>
    </location>
</feature>
<sequence>MAQMNTADGWLPLTQPQLDFWEEFSFHPDEPVSTVAHYIDLSGAVNETALLRAITRTVRESDVLSIRFRLGEDGETPQQCCDPDHAPQVMLVDLSAEPSPFDEALRRMNADVEARLDLRADRLSAQVLYRIADDRYLWYIRAHHIVVDGYGLTLVEQRCGQLYGHYCGNGEPGPDFHSFASFLAEEESYRNSRRFEKDRDFWTAYLSASADLPVLDKDCEDYGGGGLHGDAALPEGFSARLQQMAVRLGIGWPDLLVLLCGLYLHRVLPRPDREVLTLWLPFMSRWGSVGAHMPAMLVNILPFHLAIAPGESVGAFLARNAADLRRQRLHGRYRIEQIAADRQIPKGRRFFFSPLINVLPFSAPVFAGLDVTRHILANGPGDGFNLTFRGEDDGSDLNLHIDADSALTEADDFARYCEELPQFVDAMLREEAMILAAQEASSTARQAAR</sequence>
<dbReference type="InterPro" id="IPR023213">
    <property type="entry name" value="CAT-like_dom_sf"/>
</dbReference>
<gene>
    <name evidence="2" type="ORF">QE369_000579</name>
</gene>
<reference evidence="2" key="1">
    <citation type="submission" date="2023-08" db="EMBL/GenBank/DDBJ databases">
        <title>Functional and genomic diversity of the sorghum phyllosphere microbiome.</title>
        <authorList>
            <person name="Shade A."/>
        </authorList>
    </citation>
    <scope>NUCLEOTIDE SEQUENCE</scope>
    <source>
        <strain evidence="2">SORGH_AS_0974</strain>
    </source>
</reference>
<dbReference type="PANTHER" id="PTHR45527">
    <property type="entry name" value="NONRIBOSOMAL PEPTIDE SYNTHETASE"/>
    <property type="match status" value="1"/>
</dbReference>
<evidence type="ECO:0000313" key="3">
    <source>
        <dbReference type="Proteomes" id="UP001255601"/>
    </source>
</evidence>
<dbReference type="EC" id="6.3.2.14" evidence="2"/>
<dbReference type="SUPFAM" id="SSF52777">
    <property type="entry name" value="CoA-dependent acyltransferases"/>
    <property type="match status" value="2"/>
</dbReference>
<proteinExistence type="predicted"/>
<dbReference type="Pfam" id="PF00668">
    <property type="entry name" value="Condensation"/>
    <property type="match status" value="1"/>
</dbReference>
<organism evidence="2 3">
    <name type="scientific">Agrobacterium larrymoorei</name>
    <dbReference type="NCBI Taxonomy" id="160699"/>
    <lineage>
        <taxon>Bacteria</taxon>
        <taxon>Pseudomonadati</taxon>
        <taxon>Pseudomonadota</taxon>
        <taxon>Alphaproteobacteria</taxon>
        <taxon>Hyphomicrobiales</taxon>
        <taxon>Rhizobiaceae</taxon>
        <taxon>Rhizobium/Agrobacterium group</taxon>
        <taxon>Agrobacterium</taxon>
    </lineage>
</organism>
<dbReference type="RefSeq" id="WP_309769477.1">
    <property type="nucleotide sequence ID" value="NZ_JAVIZC010000001.1"/>
</dbReference>
<evidence type="ECO:0000259" key="1">
    <source>
        <dbReference type="Pfam" id="PF00668"/>
    </source>
</evidence>
<dbReference type="GO" id="GO:0043041">
    <property type="term" value="P:amino acid activation for nonribosomal peptide biosynthetic process"/>
    <property type="evidence" value="ECO:0007669"/>
    <property type="project" value="TreeGrafter"/>
</dbReference>
<dbReference type="GO" id="GO:0044550">
    <property type="term" value="P:secondary metabolite biosynthetic process"/>
    <property type="evidence" value="ECO:0007669"/>
    <property type="project" value="TreeGrafter"/>
</dbReference>
<dbReference type="InterPro" id="IPR001242">
    <property type="entry name" value="Condensation_dom"/>
</dbReference>
<keyword evidence="2" id="KW-0436">Ligase</keyword>
<dbReference type="GO" id="GO:0031177">
    <property type="term" value="F:phosphopantetheine binding"/>
    <property type="evidence" value="ECO:0007669"/>
    <property type="project" value="TreeGrafter"/>
</dbReference>
<accession>A0AAJ2BCF6</accession>
<protein>
    <submittedName>
        <fullName evidence="2">Enterobactin synthetase component F</fullName>
        <ecNumber evidence="2">6.3.2.14</ecNumber>
    </submittedName>
</protein>
<dbReference type="AlphaFoldDB" id="A0AAJ2BCF6"/>
<dbReference type="Gene3D" id="3.30.559.30">
    <property type="entry name" value="Nonribosomal peptide synthetase, condensation domain"/>
    <property type="match status" value="1"/>
</dbReference>
<evidence type="ECO:0000313" key="2">
    <source>
        <dbReference type="EMBL" id="MDR6100401.1"/>
    </source>
</evidence>
<name>A0AAJ2BCF6_9HYPH</name>
<dbReference type="EMBL" id="JAVIZC010000001">
    <property type="protein sequence ID" value="MDR6100401.1"/>
    <property type="molecule type" value="Genomic_DNA"/>
</dbReference>
<dbReference type="GO" id="GO:0047527">
    <property type="term" value="F:2,3-dihydroxybenzoate-serine ligase activity"/>
    <property type="evidence" value="ECO:0007669"/>
    <property type="project" value="UniProtKB-EC"/>
</dbReference>
<dbReference type="GO" id="GO:0005737">
    <property type="term" value="C:cytoplasm"/>
    <property type="evidence" value="ECO:0007669"/>
    <property type="project" value="TreeGrafter"/>
</dbReference>
<dbReference type="Proteomes" id="UP001255601">
    <property type="component" value="Unassembled WGS sequence"/>
</dbReference>
<dbReference type="PANTHER" id="PTHR45527:SF1">
    <property type="entry name" value="FATTY ACID SYNTHASE"/>
    <property type="match status" value="1"/>
</dbReference>
<comment type="caution">
    <text evidence="2">The sequence shown here is derived from an EMBL/GenBank/DDBJ whole genome shotgun (WGS) entry which is preliminary data.</text>
</comment>